<accession>A0A5C7F9F5</accession>
<keyword evidence="1" id="KW-1133">Transmembrane helix</keyword>
<dbReference type="OrthoDB" id="1495355at2"/>
<name>A0A5C7F9F5_9BACT</name>
<keyword evidence="3" id="KW-1185">Reference proteome</keyword>
<proteinExistence type="predicted"/>
<dbReference type="AlphaFoldDB" id="A0A5C7F9F5"/>
<organism evidence="2 3">
    <name type="scientific">Neolewinella aurantiaca</name>
    <dbReference type="NCBI Taxonomy" id="2602767"/>
    <lineage>
        <taxon>Bacteria</taxon>
        <taxon>Pseudomonadati</taxon>
        <taxon>Bacteroidota</taxon>
        <taxon>Saprospiria</taxon>
        <taxon>Saprospirales</taxon>
        <taxon>Lewinellaceae</taxon>
        <taxon>Neolewinella</taxon>
    </lineage>
</organism>
<keyword evidence="1" id="KW-0812">Transmembrane</keyword>
<dbReference type="EMBL" id="VOXD01000042">
    <property type="protein sequence ID" value="TXF86018.1"/>
    <property type="molecule type" value="Genomic_DNA"/>
</dbReference>
<dbReference type="RefSeq" id="WP_147932548.1">
    <property type="nucleotide sequence ID" value="NZ_VOXD01000042.1"/>
</dbReference>
<feature type="transmembrane region" description="Helical" evidence="1">
    <location>
        <begin position="9"/>
        <end position="29"/>
    </location>
</feature>
<evidence type="ECO:0000256" key="1">
    <source>
        <dbReference type="SAM" id="Phobius"/>
    </source>
</evidence>
<feature type="transmembrane region" description="Helical" evidence="1">
    <location>
        <begin position="41"/>
        <end position="57"/>
    </location>
</feature>
<dbReference type="Proteomes" id="UP000321907">
    <property type="component" value="Unassembled WGS sequence"/>
</dbReference>
<evidence type="ECO:0000313" key="3">
    <source>
        <dbReference type="Proteomes" id="UP000321907"/>
    </source>
</evidence>
<reference evidence="2 3" key="1">
    <citation type="submission" date="2019-08" db="EMBL/GenBank/DDBJ databases">
        <title>Lewinella sp. strain SSH13 Genome sequencing and assembly.</title>
        <authorList>
            <person name="Kim I."/>
        </authorList>
    </citation>
    <scope>NUCLEOTIDE SEQUENCE [LARGE SCALE GENOMIC DNA]</scope>
    <source>
        <strain evidence="2 3">SSH13</strain>
    </source>
</reference>
<protein>
    <submittedName>
        <fullName evidence="2">Uncharacterized protein</fullName>
    </submittedName>
</protein>
<comment type="caution">
    <text evidence="2">The sequence shown here is derived from an EMBL/GenBank/DDBJ whole genome shotgun (WGS) entry which is preliminary data.</text>
</comment>
<evidence type="ECO:0000313" key="2">
    <source>
        <dbReference type="EMBL" id="TXF86018.1"/>
    </source>
</evidence>
<keyword evidence="1" id="KW-0472">Membrane</keyword>
<gene>
    <name evidence="2" type="ORF">FUA23_19985</name>
</gene>
<sequence length="72" mass="8283">MSDHPTPPAWLGFASWIPVLVYFAVKYLIIGSENVTRNQTYLLIGFVILAEVALWQYRKSFRPKQTDNHGTD</sequence>